<dbReference type="FunFam" id="3.40.1050.10:FF:000006">
    <property type="entry name" value="Carbonic anhydrase"/>
    <property type="match status" value="1"/>
</dbReference>
<evidence type="ECO:0000256" key="5">
    <source>
        <dbReference type="ARBA" id="ARBA00023239"/>
    </source>
</evidence>
<dbReference type="InterPro" id="IPR015892">
    <property type="entry name" value="Carbonic_anhydrase_CS"/>
</dbReference>
<dbReference type="Gene3D" id="3.40.1050.10">
    <property type="entry name" value="Carbonic anhydrase"/>
    <property type="match status" value="1"/>
</dbReference>
<dbReference type="RefSeq" id="WP_067893771.1">
    <property type="nucleotide sequence ID" value="NZ_VSFG01000001.1"/>
</dbReference>
<comment type="function">
    <text evidence="6">Catalyzes the reversible hydration of carbon dioxide to form bicarbonate.</text>
</comment>
<dbReference type="STRING" id="1220554.GCA_001552135_04242"/>
<dbReference type="GO" id="GO:0004089">
    <property type="term" value="F:carbonate dehydratase activity"/>
    <property type="evidence" value="ECO:0007669"/>
    <property type="project" value="UniProtKB-EC"/>
</dbReference>
<reference evidence="9 10" key="1">
    <citation type="submission" date="2019-08" db="EMBL/GenBank/DDBJ databases">
        <title>Actinomadura sp. nov. CYP1-5 isolated from mountain soil.</title>
        <authorList>
            <person name="Songsumanus A."/>
            <person name="Kuncharoen N."/>
            <person name="Kudo T."/>
            <person name="Yuki M."/>
            <person name="Igarashi Y."/>
            <person name="Tanasupawat S."/>
        </authorList>
    </citation>
    <scope>NUCLEOTIDE SEQUENCE [LARGE SCALE GENOMIC DNA]</scope>
    <source>
        <strain evidence="9 10">JCM 14158</strain>
    </source>
</reference>
<dbReference type="InterPro" id="IPR001765">
    <property type="entry name" value="Carbonic_anhydrase"/>
</dbReference>
<feature type="binding site" evidence="8">
    <location>
        <position position="54"/>
    </location>
    <ligand>
        <name>Zn(2+)</name>
        <dbReference type="ChEBI" id="CHEBI:29105"/>
    </ligand>
</feature>
<protein>
    <recommendedName>
        <fullName evidence="2">carbonic anhydrase</fullName>
        <ecNumber evidence="2">4.2.1.1</ecNumber>
    </recommendedName>
</protein>
<evidence type="ECO:0000256" key="7">
    <source>
        <dbReference type="ARBA" id="ARBA00048348"/>
    </source>
</evidence>
<dbReference type="Proteomes" id="UP000323380">
    <property type="component" value="Unassembled WGS sequence"/>
</dbReference>
<name>A0A5D0NVE2_9ACTN</name>
<dbReference type="Pfam" id="PF00484">
    <property type="entry name" value="Pro_CA"/>
    <property type="match status" value="1"/>
</dbReference>
<dbReference type="EC" id="4.2.1.1" evidence="2"/>
<feature type="binding site" evidence="8">
    <location>
        <position position="110"/>
    </location>
    <ligand>
        <name>Zn(2+)</name>
        <dbReference type="ChEBI" id="CHEBI:29105"/>
    </ligand>
</feature>
<dbReference type="SMART" id="SM00947">
    <property type="entry name" value="Pro_CA"/>
    <property type="match status" value="1"/>
</dbReference>
<dbReference type="SUPFAM" id="SSF53056">
    <property type="entry name" value="beta-carbonic anhydrase, cab"/>
    <property type="match status" value="1"/>
</dbReference>
<dbReference type="EMBL" id="VSFG01000001">
    <property type="protein sequence ID" value="TYB48169.1"/>
    <property type="molecule type" value="Genomic_DNA"/>
</dbReference>
<evidence type="ECO:0000313" key="9">
    <source>
        <dbReference type="EMBL" id="TYB48169.1"/>
    </source>
</evidence>
<dbReference type="PROSITE" id="PS00704">
    <property type="entry name" value="PROK_CO2_ANHYDRASE_1"/>
    <property type="match status" value="1"/>
</dbReference>
<gene>
    <name evidence="9" type="ORF">FXF69_02815</name>
</gene>
<keyword evidence="4 8" id="KW-0862">Zinc</keyword>
<evidence type="ECO:0000256" key="4">
    <source>
        <dbReference type="ARBA" id="ARBA00022833"/>
    </source>
</evidence>
<evidence type="ECO:0000256" key="3">
    <source>
        <dbReference type="ARBA" id="ARBA00022723"/>
    </source>
</evidence>
<sequence>MTEIHATSPREAFELLLAGNQRFVAGAPQHPNQDATRRAEVAASQRPFAVLFGCSDSRLAAEIIFDRGLGDLFVVRTAGHVMGPEVIGSIEFGIDVLGSPLVVVLGHEGCGAVGAACAALEDGVAPAGYVRDVVERVTPSVLAARAAGRVRTEEILAEHIRYTVDLLLDRSRLLTERIAAGQAAAVGLCYRLDDGTARVVAARGLDVPVPQSH</sequence>
<keyword evidence="5" id="KW-0456">Lyase</keyword>
<comment type="similarity">
    <text evidence="1">Belongs to the beta-class carbonic anhydrase family.</text>
</comment>
<dbReference type="AlphaFoldDB" id="A0A5D0NVE2"/>
<evidence type="ECO:0000256" key="1">
    <source>
        <dbReference type="ARBA" id="ARBA00006217"/>
    </source>
</evidence>
<feature type="binding site" evidence="8">
    <location>
        <position position="107"/>
    </location>
    <ligand>
        <name>Zn(2+)</name>
        <dbReference type="ChEBI" id="CHEBI:29105"/>
    </ligand>
</feature>
<evidence type="ECO:0000256" key="2">
    <source>
        <dbReference type="ARBA" id="ARBA00012925"/>
    </source>
</evidence>
<keyword evidence="3 8" id="KW-0479">Metal-binding</keyword>
<proteinExistence type="inferred from homology"/>
<dbReference type="GO" id="GO:0008270">
    <property type="term" value="F:zinc ion binding"/>
    <property type="evidence" value="ECO:0007669"/>
    <property type="project" value="InterPro"/>
</dbReference>
<comment type="cofactor">
    <cofactor evidence="8">
        <name>Zn(2+)</name>
        <dbReference type="ChEBI" id="CHEBI:29105"/>
    </cofactor>
    <text evidence="8">Binds 1 zinc ion per subunit.</text>
</comment>
<organism evidence="9 10">
    <name type="scientific">Actinomadura chibensis</name>
    <dbReference type="NCBI Taxonomy" id="392828"/>
    <lineage>
        <taxon>Bacteria</taxon>
        <taxon>Bacillati</taxon>
        <taxon>Actinomycetota</taxon>
        <taxon>Actinomycetes</taxon>
        <taxon>Streptosporangiales</taxon>
        <taxon>Thermomonosporaceae</taxon>
        <taxon>Actinomadura</taxon>
    </lineage>
</organism>
<feature type="binding site" evidence="8">
    <location>
        <position position="56"/>
    </location>
    <ligand>
        <name>Zn(2+)</name>
        <dbReference type="ChEBI" id="CHEBI:29105"/>
    </ligand>
</feature>
<comment type="catalytic activity">
    <reaction evidence="7">
        <text>hydrogencarbonate + H(+) = CO2 + H2O</text>
        <dbReference type="Rhea" id="RHEA:10748"/>
        <dbReference type="ChEBI" id="CHEBI:15377"/>
        <dbReference type="ChEBI" id="CHEBI:15378"/>
        <dbReference type="ChEBI" id="CHEBI:16526"/>
        <dbReference type="ChEBI" id="CHEBI:17544"/>
        <dbReference type="EC" id="4.2.1.1"/>
    </reaction>
</comment>
<dbReference type="PANTHER" id="PTHR11002">
    <property type="entry name" value="CARBONIC ANHYDRASE"/>
    <property type="match status" value="1"/>
</dbReference>
<dbReference type="PANTHER" id="PTHR11002:SF79">
    <property type="entry name" value="CARBONIC ANHYDRASE 2"/>
    <property type="match status" value="1"/>
</dbReference>
<dbReference type="GO" id="GO:0015976">
    <property type="term" value="P:carbon utilization"/>
    <property type="evidence" value="ECO:0007669"/>
    <property type="project" value="InterPro"/>
</dbReference>
<dbReference type="InterPro" id="IPR036874">
    <property type="entry name" value="Carbonic_anhydrase_sf"/>
</dbReference>
<evidence type="ECO:0000313" key="10">
    <source>
        <dbReference type="Proteomes" id="UP000323380"/>
    </source>
</evidence>
<evidence type="ECO:0000256" key="8">
    <source>
        <dbReference type="PIRSR" id="PIRSR601765-1"/>
    </source>
</evidence>
<keyword evidence="10" id="KW-1185">Reference proteome</keyword>
<evidence type="ECO:0000256" key="6">
    <source>
        <dbReference type="ARBA" id="ARBA00024993"/>
    </source>
</evidence>
<accession>A0A5D0NVE2</accession>
<comment type="caution">
    <text evidence="9">The sequence shown here is derived from an EMBL/GenBank/DDBJ whole genome shotgun (WGS) entry which is preliminary data.</text>
</comment>